<keyword evidence="9" id="KW-1185">Reference proteome</keyword>
<comment type="caution">
    <text evidence="8">The sequence shown here is derived from an EMBL/GenBank/DDBJ whole genome shotgun (WGS) entry which is preliminary data.</text>
</comment>
<feature type="region of interest" description="Disordered" evidence="7">
    <location>
        <begin position="117"/>
        <end position="140"/>
    </location>
</feature>
<dbReference type="InterPro" id="IPR008991">
    <property type="entry name" value="Translation_prot_SH3-like_sf"/>
</dbReference>
<dbReference type="NCBIfam" id="TIGR01024">
    <property type="entry name" value="rplS_bact"/>
    <property type="match status" value="1"/>
</dbReference>
<dbReference type="EMBL" id="AHMT02000047">
    <property type="protein sequence ID" value="EQA61628.1"/>
    <property type="molecule type" value="Genomic_DNA"/>
</dbReference>
<keyword evidence="2 5" id="KW-0689">Ribosomal protein</keyword>
<accession>V6IBU3</accession>
<dbReference type="RefSeq" id="WP_010579002.1">
    <property type="nucleotide sequence ID" value="NZ_AHMT02000047.1"/>
</dbReference>
<protein>
    <recommendedName>
        <fullName evidence="4 5">Large ribosomal subunit protein bL19</fullName>
    </recommendedName>
</protein>
<dbReference type="GO" id="GO:0006412">
    <property type="term" value="P:translation"/>
    <property type="evidence" value="ECO:0007669"/>
    <property type="project" value="UniProtKB-UniRule"/>
</dbReference>
<dbReference type="InterPro" id="IPR001857">
    <property type="entry name" value="Ribosomal_bL19"/>
</dbReference>
<gene>
    <name evidence="5 8" type="primary">rplS</name>
    <name evidence="8" type="ORF">LEP1GSC062_2962</name>
</gene>
<organism evidence="8 9">
    <name type="scientific">Leptospira alexanderi serovar Manhao 3 str. L 60</name>
    <dbReference type="NCBI Taxonomy" id="1049759"/>
    <lineage>
        <taxon>Bacteria</taxon>
        <taxon>Pseudomonadati</taxon>
        <taxon>Spirochaetota</taxon>
        <taxon>Spirochaetia</taxon>
        <taxon>Leptospirales</taxon>
        <taxon>Leptospiraceae</taxon>
        <taxon>Leptospira</taxon>
    </lineage>
</organism>
<dbReference type="SUPFAM" id="SSF50104">
    <property type="entry name" value="Translation proteins SH3-like domain"/>
    <property type="match status" value="1"/>
</dbReference>
<reference evidence="8" key="1">
    <citation type="submission" date="2013-05" db="EMBL/GenBank/DDBJ databases">
        <authorList>
            <person name="Harkins D.M."/>
            <person name="Durkin A.S."/>
            <person name="Brinkac L.M."/>
            <person name="Haft D.H."/>
            <person name="Selengut J.D."/>
            <person name="Sanka R."/>
            <person name="DePew J."/>
            <person name="Purushe J."/>
            <person name="Hartskeerl R.A."/>
            <person name="Ahmed A."/>
            <person name="van der Linden H."/>
            <person name="Goris M.G.A."/>
            <person name="Vinetz J.M."/>
            <person name="Sutton G.G."/>
            <person name="Nierman W.C."/>
            <person name="Fouts D.E."/>
        </authorList>
    </citation>
    <scope>NUCLEOTIDE SEQUENCE [LARGE SCALE GENOMIC DNA]</scope>
    <source>
        <strain evidence="8">L 60</strain>
    </source>
</reference>
<evidence type="ECO:0000256" key="7">
    <source>
        <dbReference type="SAM" id="MobiDB-lite"/>
    </source>
</evidence>
<proteinExistence type="inferred from homology"/>
<dbReference type="Gene3D" id="2.30.30.790">
    <property type="match status" value="1"/>
</dbReference>
<dbReference type="Pfam" id="PF01245">
    <property type="entry name" value="Ribosomal_L19"/>
    <property type="match status" value="1"/>
</dbReference>
<dbReference type="GO" id="GO:0022625">
    <property type="term" value="C:cytosolic large ribosomal subunit"/>
    <property type="evidence" value="ECO:0007669"/>
    <property type="project" value="TreeGrafter"/>
</dbReference>
<evidence type="ECO:0000256" key="3">
    <source>
        <dbReference type="ARBA" id="ARBA00023274"/>
    </source>
</evidence>
<dbReference type="PIRSF" id="PIRSF002191">
    <property type="entry name" value="Ribosomal_L19"/>
    <property type="match status" value="1"/>
</dbReference>
<evidence type="ECO:0000256" key="6">
    <source>
        <dbReference type="RuleBase" id="RU000559"/>
    </source>
</evidence>
<comment type="function">
    <text evidence="5 6">This protein is located at the 30S-50S ribosomal subunit interface and may play a role in the structure and function of the aminoacyl-tRNA binding site.</text>
</comment>
<dbReference type="STRING" id="100053.GCA_002009845_01679"/>
<evidence type="ECO:0000256" key="2">
    <source>
        <dbReference type="ARBA" id="ARBA00022980"/>
    </source>
</evidence>
<dbReference type="PRINTS" id="PR00061">
    <property type="entry name" value="RIBOSOMALL19"/>
</dbReference>
<dbReference type="PROSITE" id="PS01015">
    <property type="entry name" value="RIBOSOMAL_L19"/>
    <property type="match status" value="1"/>
</dbReference>
<evidence type="ECO:0000313" key="9">
    <source>
        <dbReference type="Proteomes" id="UP000018747"/>
    </source>
</evidence>
<dbReference type="AlphaFoldDB" id="V6IBU3"/>
<dbReference type="GO" id="GO:0003735">
    <property type="term" value="F:structural constituent of ribosome"/>
    <property type="evidence" value="ECO:0007669"/>
    <property type="project" value="InterPro"/>
</dbReference>
<name>V6IBU3_9LEPT</name>
<keyword evidence="3 5" id="KW-0687">Ribonucleoprotein</keyword>
<dbReference type="Proteomes" id="UP000018747">
    <property type="component" value="Unassembled WGS sequence"/>
</dbReference>
<evidence type="ECO:0000256" key="5">
    <source>
        <dbReference type="HAMAP-Rule" id="MF_00402"/>
    </source>
</evidence>
<dbReference type="PANTHER" id="PTHR15680">
    <property type="entry name" value="RIBOSOMAL PROTEIN L19"/>
    <property type="match status" value="1"/>
</dbReference>
<evidence type="ECO:0000313" key="8">
    <source>
        <dbReference type="EMBL" id="EQA61628.1"/>
    </source>
</evidence>
<dbReference type="HAMAP" id="MF_00402">
    <property type="entry name" value="Ribosomal_bL19"/>
    <property type="match status" value="1"/>
</dbReference>
<dbReference type="PANTHER" id="PTHR15680:SF9">
    <property type="entry name" value="LARGE RIBOSOMAL SUBUNIT PROTEIN BL19M"/>
    <property type="match status" value="1"/>
</dbReference>
<evidence type="ECO:0000256" key="4">
    <source>
        <dbReference type="ARBA" id="ARBA00035171"/>
    </source>
</evidence>
<comment type="similarity">
    <text evidence="1 5 6">Belongs to the bacterial ribosomal protein bL19 family.</text>
</comment>
<dbReference type="OrthoDB" id="9803541at2"/>
<evidence type="ECO:0000256" key="1">
    <source>
        <dbReference type="ARBA" id="ARBA00005781"/>
    </source>
</evidence>
<dbReference type="InterPro" id="IPR018257">
    <property type="entry name" value="Ribosomal_bL19_CS"/>
</dbReference>
<dbReference type="InterPro" id="IPR038657">
    <property type="entry name" value="Ribosomal_bL19_sf"/>
</dbReference>
<feature type="compositionally biased region" description="Basic and acidic residues" evidence="7">
    <location>
        <begin position="117"/>
        <end position="127"/>
    </location>
</feature>
<sequence>MNQLLRKVLTSDAERKQNFAVGDTVKVHYKIIESGKERIQVYEGVVISIANEANGRTFTVRRVSYDIGVERIFPLFSPRIAKIELVRKGKVRRAKLYYLRSLSGKAARIKELKGGKALVSEDRKRQQESSTEAAAKPKAE</sequence>